<sequence>METKRQIKLNYTQEFKIACKINNLKPEELLQYFISYVSFYAFIGGNMDPMYFWATTACIDFKEVHGGQPQPVNDHRIQEICLKYIKKLTALNMSSGTYKIIAHYKIASLMKEWSLAMLPITDYELEIQTSDGYLLELTFDFNLVCRMNGTKIQELLQYFINQVSLARERALNLHQVVKTDPSTAFLLLLSSNHESFRNKILPQQDLYKKYAAQLQKLDEKQEGESNLENKVRNYNKFYLAWYNALNQNIN</sequence>
<accession>A0A127VG46</accession>
<proteinExistence type="predicted"/>
<reference evidence="1 2" key="1">
    <citation type="submission" date="2016-03" db="EMBL/GenBank/DDBJ databases">
        <title>Complete genome sequence of Pedobacter cryoconitis PAMC 27485.</title>
        <authorList>
            <person name="Lee J."/>
            <person name="Kim O.-S."/>
        </authorList>
    </citation>
    <scope>NUCLEOTIDE SEQUENCE [LARGE SCALE GENOMIC DNA]</scope>
    <source>
        <strain evidence="1 2">PAMC 27485</strain>
    </source>
</reference>
<dbReference type="RefSeq" id="WP_068403253.1">
    <property type="nucleotide sequence ID" value="NZ_CP014504.1"/>
</dbReference>
<organism evidence="1 2">
    <name type="scientific">Pedobacter cryoconitis</name>
    <dbReference type="NCBI Taxonomy" id="188932"/>
    <lineage>
        <taxon>Bacteria</taxon>
        <taxon>Pseudomonadati</taxon>
        <taxon>Bacteroidota</taxon>
        <taxon>Sphingobacteriia</taxon>
        <taxon>Sphingobacteriales</taxon>
        <taxon>Sphingobacteriaceae</taxon>
        <taxon>Pedobacter</taxon>
    </lineage>
</organism>
<dbReference type="EMBL" id="CP014504">
    <property type="protein sequence ID" value="AMQ00333.1"/>
    <property type="molecule type" value="Genomic_DNA"/>
</dbReference>
<dbReference type="Proteomes" id="UP000071561">
    <property type="component" value="Chromosome"/>
</dbReference>
<keyword evidence="2" id="KW-1185">Reference proteome</keyword>
<dbReference type="OrthoDB" id="748379at2"/>
<name>A0A127VG46_9SPHI</name>
<dbReference type="PATRIC" id="fig|188932.3.peg.3606"/>
<evidence type="ECO:0000313" key="2">
    <source>
        <dbReference type="Proteomes" id="UP000071561"/>
    </source>
</evidence>
<protein>
    <submittedName>
        <fullName evidence="1">Uncharacterized protein</fullName>
    </submittedName>
</protein>
<evidence type="ECO:0000313" key="1">
    <source>
        <dbReference type="EMBL" id="AMQ00333.1"/>
    </source>
</evidence>
<dbReference type="AlphaFoldDB" id="A0A127VG46"/>
<gene>
    <name evidence="1" type="ORF">AY601_3467</name>
</gene>
<dbReference type="KEGG" id="pcm:AY601_3467"/>